<dbReference type="EC" id="2.1.1.176" evidence="3"/>
<evidence type="ECO:0000256" key="8">
    <source>
        <dbReference type="ARBA" id="ARBA00022691"/>
    </source>
</evidence>
<keyword evidence="4" id="KW-0963">Cytoplasm</keyword>
<comment type="catalytic activity">
    <reaction evidence="12">
        <text>cytidine(967) in 16S rRNA + S-adenosyl-L-methionine = 5-methylcytidine(967) in 16S rRNA + S-adenosyl-L-homocysteine + H(+)</text>
        <dbReference type="Rhea" id="RHEA:42748"/>
        <dbReference type="Rhea" id="RHEA-COMP:10219"/>
        <dbReference type="Rhea" id="RHEA-COMP:10220"/>
        <dbReference type="ChEBI" id="CHEBI:15378"/>
        <dbReference type="ChEBI" id="CHEBI:57856"/>
        <dbReference type="ChEBI" id="CHEBI:59789"/>
        <dbReference type="ChEBI" id="CHEBI:74483"/>
        <dbReference type="ChEBI" id="CHEBI:82748"/>
        <dbReference type="EC" id="2.1.1.176"/>
    </reaction>
</comment>
<feature type="active site" description="Nucleophile" evidence="13">
    <location>
        <position position="383"/>
    </location>
</feature>
<proteinExistence type="inferred from homology"/>
<dbReference type="PROSITE" id="PS51686">
    <property type="entry name" value="SAM_MT_RSMB_NOP"/>
    <property type="match status" value="1"/>
</dbReference>
<comment type="subcellular location">
    <subcellularLocation>
        <location evidence="2">Cytoplasm</location>
    </subcellularLocation>
</comment>
<keyword evidence="5" id="KW-0698">rRNA processing</keyword>
<dbReference type="PANTHER" id="PTHR22807">
    <property type="entry name" value="NOP2 YEAST -RELATED NOL1/NOP2/FMU SUN DOMAIN-CONTAINING"/>
    <property type="match status" value="1"/>
</dbReference>
<dbReference type="InterPro" id="IPR029063">
    <property type="entry name" value="SAM-dependent_MTases_sf"/>
</dbReference>
<evidence type="ECO:0000256" key="7">
    <source>
        <dbReference type="ARBA" id="ARBA00022679"/>
    </source>
</evidence>
<feature type="binding site" evidence="13">
    <location>
        <begin position="261"/>
        <end position="267"/>
    </location>
    <ligand>
        <name>S-adenosyl-L-methionine</name>
        <dbReference type="ChEBI" id="CHEBI:59789"/>
    </ligand>
</feature>
<evidence type="ECO:0000256" key="1">
    <source>
        <dbReference type="ARBA" id="ARBA00002724"/>
    </source>
</evidence>
<dbReference type="PRINTS" id="PR02008">
    <property type="entry name" value="RCMTFAMILY"/>
</dbReference>
<name>A0A6N7XRN8_9FIRM</name>
<dbReference type="FunFam" id="3.40.50.150:FF:000022">
    <property type="entry name" value="Ribosomal RNA small subunit methyltransferase B"/>
    <property type="match status" value="1"/>
</dbReference>
<dbReference type="Gene3D" id="3.40.50.150">
    <property type="entry name" value="Vaccinia Virus protein VP39"/>
    <property type="match status" value="1"/>
</dbReference>
<dbReference type="NCBIfam" id="TIGR00563">
    <property type="entry name" value="rsmB"/>
    <property type="match status" value="1"/>
</dbReference>
<feature type="binding site" evidence="13">
    <location>
        <position position="312"/>
    </location>
    <ligand>
        <name>S-adenosyl-L-methionine</name>
        <dbReference type="ChEBI" id="CHEBI:59789"/>
    </ligand>
</feature>
<comment type="function">
    <text evidence="1">Specifically methylates the cytosine at position 967 (m5C967) of 16S rRNA.</text>
</comment>
<evidence type="ECO:0000256" key="6">
    <source>
        <dbReference type="ARBA" id="ARBA00022603"/>
    </source>
</evidence>
<dbReference type="NCBIfam" id="NF011494">
    <property type="entry name" value="PRK14902.1"/>
    <property type="match status" value="1"/>
</dbReference>
<reference evidence="15 16" key="1">
    <citation type="submission" date="2019-09" db="EMBL/GenBank/DDBJ databases">
        <title>In-depth cultivation of the pig gut microbiome towards novel bacterial diversity and tailored functional studies.</title>
        <authorList>
            <person name="Wylensek D."/>
            <person name="Hitch T.C.A."/>
            <person name="Clavel T."/>
        </authorList>
    </citation>
    <scope>NUCLEOTIDE SEQUENCE [LARGE SCALE GENOMIC DNA]</scope>
    <source>
        <strain evidence="15 16">WCA3-693-APC-4?</strain>
    </source>
</reference>
<dbReference type="SUPFAM" id="SSF48013">
    <property type="entry name" value="NusB-like"/>
    <property type="match status" value="1"/>
</dbReference>
<evidence type="ECO:0000256" key="9">
    <source>
        <dbReference type="ARBA" id="ARBA00022884"/>
    </source>
</evidence>
<dbReference type="InterPro" id="IPR023267">
    <property type="entry name" value="RCMT"/>
</dbReference>
<dbReference type="AlphaFoldDB" id="A0A6N7XRN8"/>
<dbReference type="InterPro" id="IPR054728">
    <property type="entry name" value="RsmB-like_ferredoxin"/>
</dbReference>
<evidence type="ECO:0000256" key="13">
    <source>
        <dbReference type="PROSITE-ProRule" id="PRU01023"/>
    </source>
</evidence>
<evidence type="ECO:0000256" key="4">
    <source>
        <dbReference type="ARBA" id="ARBA00022490"/>
    </source>
</evidence>
<dbReference type="Pfam" id="PF01029">
    <property type="entry name" value="NusB"/>
    <property type="match status" value="1"/>
</dbReference>
<evidence type="ECO:0000313" key="15">
    <source>
        <dbReference type="EMBL" id="MSU00073.1"/>
    </source>
</evidence>
<dbReference type="RefSeq" id="WP_154438254.1">
    <property type="nucleotide sequence ID" value="NZ_JAHLPJ010000001.1"/>
</dbReference>
<dbReference type="InterPro" id="IPR035926">
    <property type="entry name" value="NusB-like_sf"/>
</dbReference>
<keyword evidence="7 13" id="KW-0808">Transferase</keyword>
<accession>A0A6N7XRN8</accession>
<comment type="similarity">
    <text evidence="13">Belongs to the class I-like SAM-binding methyltransferase superfamily. RsmB/NOP family.</text>
</comment>
<evidence type="ECO:0000256" key="12">
    <source>
        <dbReference type="ARBA" id="ARBA00047283"/>
    </source>
</evidence>
<evidence type="ECO:0000313" key="16">
    <source>
        <dbReference type="Proteomes" id="UP000469523"/>
    </source>
</evidence>
<dbReference type="InterPro" id="IPR001678">
    <property type="entry name" value="MeTrfase_RsmB-F_NOP2_dom"/>
</dbReference>
<dbReference type="FunFam" id="3.30.70.1170:FF:000003">
    <property type="entry name" value="16S rRNA (Cytosine(967)-C(5))-methyltransferase RsmB"/>
    <property type="match status" value="1"/>
</dbReference>
<feature type="binding site" evidence="13">
    <location>
        <position position="285"/>
    </location>
    <ligand>
        <name>S-adenosyl-L-methionine</name>
        <dbReference type="ChEBI" id="CHEBI:59789"/>
    </ligand>
</feature>
<keyword evidence="8 13" id="KW-0949">S-adenosyl-L-methionine</keyword>
<dbReference type="GO" id="GO:0003723">
    <property type="term" value="F:RNA binding"/>
    <property type="evidence" value="ECO:0007669"/>
    <property type="project" value="UniProtKB-UniRule"/>
</dbReference>
<dbReference type="Proteomes" id="UP000469523">
    <property type="component" value="Unassembled WGS sequence"/>
</dbReference>
<dbReference type="NCBIfam" id="TIGR00446">
    <property type="entry name" value="nop2p"/>
    <property type="match status" value="1"/>
</dbReference>
<keyword evidence="6 13" id="KW-0489">Methyltransferase</keyword>
<evidence type="ECO:0000256" key="3">
    <source>
        <dbReference type="ARBA" id="ARBA00012140"/>
    </source>
</evidence>
<keyword evidence="9 13" id="KW-0694">RNA-binding</keyword>
<dbReference type="Gene3D" id="3.30.70.1170">
    <property type="entry name" value="Sun protein, domain 3"/>
    <property type="match status" value="1"/>
</dbReference>
<evidence type="ECO:0000256" key="11">
    <source>
        <dbReference type="ARBA" id="ARBA00031088"/>
    </source>
</evidence>
<dbReference type="Gene3D" id="1.10.940.10">
    <property type="entry name" value="NusB-like"/>
    <property type="match status" value="1"/>
</dbReference>
<evidence type="ECO:0000256" key="2">
    <source>
        <dbReference type="ARBA" id="ARBA00004496"/>
    </source>
</evidence>
<evidence type="ECO:0000256" key="10">
    <source>
        <dbReference type="ARBA" id="ARBA00030399"/>
    </source>
</evidence>
<dbReference type="Pfam" id="PF01189">
    <property type="entry name" value="Methyltr_RsmB-F"/>
    <property type="match status" value="1"/>
</dbReference>
<dbReference type="InterPro" id="IPR049560">
    <property type="entry name" value="MeTrfase_RsmB-F_NOP2_cat"/>
</dbReference>
<organism evidence="15 16">
    <name type="scientific">Tissierella pigra</name>
    <dbReference type="NCBI Taxonomy" id="2607614"/>
    <lineage>
        <taxon>Bacteria</taxon>
        <taxon>Bacillati</taxon>
        <taxon>Bacillota</taxon>
        <taxon>Tissierellia</taxon>
        <taxon>Tissierellales</taxon>
        <taxon>Tissierellaceae</taxon>
        <taxon>Tissierella</taxon>
    </lineage>
</organism>
<evidence type="ECO:0000259" key="14">
    <source>
        <dbReference type="PROSITE" id="PS51686"/>
    </source>
</evidence>
<protein>
    <recommendedName>
        <fullName evidence="3">16S rRNA (cytosine(967)-C(5))-methyltransferase</fullName>
        <ecNumber evidence="3">2.1.1.176</ecNumber>
    </recommendedName>
    <alternativeName>
        <fullName evidence="10">16S rRNA m5C967 methyltransferase</fullName>
    </alternativeName>
    <alternativeName>
        <fullName evidence="11">rRNA (cytosine-C(5)-)-methyltransferase RsmB</fullName>
    </alternativeName>
</protein>
<dbReference type="GO" id="GO:0005737">
    <property type="term" value="C:cytoplasm"/>
    <property type="evidence" value="ECO:0007669"/>
    <property type="project" value="UniProtKB-SubCell"/>
</dbReference>
<gene>
    <name evidence="15" type="primary">rsmB</name>
    <name evidence="15" type="ORF">FYJ83_01155</name>
</gene>
<dbReference type="EMBL" id="VUNQ01000001">
    <property type="protein sequence ID" value="MSU00073.1"/>
    <property type="molecule type" value="Genomic_DNA"/>
</dbReference>
<dbReference type="Pfam" id="PF22458">
    <property type="entry name" value="RsmF-B_ferredox"/>
    <property type="match status" value="1"/>
</dbReference>
<comment type="caution">
    <text evidence="15">The sequence shown here is derived from an EMBL/GenBank/DDBJ whole genome shotgun (WGS) entry which is preliminary data.</text>
</comment>
<dbReference type="InterPro" id="IPR006027">
    <property type="entry name" value="NusB_RsmB_TIM44"/>
</dbReference>
<dbReference type="SUPFAM" id="SSF53335">
    <property type="entry name" value="S-adenosyl-L-methionine-dependent methyltransferases"/>
    <property type="match status" value="1"/>
</dbReference>
<dbReference type="GO" id="GO:0008649">
    <property type="term" value="F:rRNA methyltransferase activity"/>
    <property type="evidence" value="ECO:0007669"/>
    <property type="project" value="InterPro"/>
</dbReference>
<feature type="domain" description="SAM-dependent MTase RsmB/NOP-type" evidence="14">
    <location>
        <begin position="171"/>
        <end position="447"/>
    </location>
</feature>
<sequence>MGLSAREVSLNILYDILINEAFSNISIKKYLDEENLIHMEENLVREIVYGVLENDIYIEYIISKASKIKLKKIHPKILIILKMGIYQLIFMDRIPESAAVNESVNLAKKHGHKGTISFVNGILRNIIRNKEEFIKIEKKNKADYISIKYSHPKWMVERWIKEFGEDFTEDLCKKNNESPELNIRVNTLKTNKEKLKNSLNNYGFKVRDSIYAFDSLIVENPTKITEVLEFKQGHFFIQDESSTLVGQIMNPNQGSTIIDICSAPGGKSTHLGQIMNNKGKILSMDIYQHKLRLVEENAERLGINIIQTAISDGTKMEESLINVGDYVLVDAPCSGLGLIRRKPEIKRNRKEEDIKELVNIQYKILSNAKEYLKVGGILIYSTCTIEKDENSNIINRFLEENKNFRLVSIENRLHNKENIETLKDGYIQLFSHIHNTDGFYIAKLTKER</sequence>
<dbReference type="PANTHER" id="PTHR22807:SF53">
    <property type="entry name" value="RIBOSOMAL RNA SMALL SUBUNIT METHYLTRANSFERASE B-RELATED"/>
    <property type="match status" value="1"/>
</dbReference>
<dbReference type="InterPro" id="IPR011023">
    <property type="entry name" value="Nop2p"/>
</dbReference>
<evidence type="ECO:0000256" key="5">
    <source>
        <dbReference type="ARBA" id="ARBA00022552"/>
    </source>
</evidence>
<feature type="binding site" evidence="13">
    <location>
        <position position="330"/>
    </location>
    <ligand>
        <name>S-adenosyl-L-methionine</name>
        <dbReference type="ChEBI" id="CHEBI:59789"/>
    </ligand>
</feature>
<keyword evidence="16" id="KW-1185">Reference proteome</keyword>
<dbReference type="GO" id="GO:0006355">
    <property type="term" value="P:regulation of DNA-templated transcription"/>
    <property type="evidence" value="ECO:0007669"/>
    <property type="project" value="InterPro"/>
</dbReference>
<dbReference type="InterPro" id="IPR004573">
    <property type="entry name" value="rRNA_ssu_MeTfrase_B"/>
</dbReference>